<sequence length="175" mass="19604">MNTERPGLAESHPDIDIGIALFRRTEHEYSYTHWALVSVERPHTYSNAAVHLYQISNHDASGAKVPWFTDFSRDVMLSLDPTIIGVVHLGTVDMPQDHLDQYITEMGAGQSTYNTRGLGWSNTSFIIRIVETLSDAGILEIPSTIGQFRFNIQETGARMELMRNWGGDSLPILNA</sequence>
<proteinExistence type="predicted"/>
<evidence type="ECO:0000313" key="1">
    <source>
        <dbReference type="EMBL" id="KAF9646970.1"/>
    </source>
</evidence>
<comment type="caution">
    <text evidence="1">The sequence shown here is derived from an EMBL/GenBank/DDBJ whole genome shotgun (WGS) entry which is preliminary data.</text>
</comment>
<keyword evidence="2" id="KW-1185">Reference proteome</keyword>
<evidence type="ECO:0000313" key="2">
    <source>
        <dbReference type="Proteomes" id="UP000886501"/>
    </source>
</evidence>
<organism evidence="1 2">
    <name type="scientific">Thelephora ganbajun</name>
    <name type="common">Ganba fungus</name>
    <dbReference type="NCBI Taxonomy" id="370292"/>
    <lineage>
        <taxon>Eukaryota</taxon>
        <taxon>Fungi</taxon>
        <taxon>Dikarya</taxon>
        <taxon>Basidiomycota</taxon>
        <taxon>Agaricomycotina</taxon>
        <taxon>Agaricomycetes</taxon>
        <taxon>Thelephorales</taxon>
        <taxon>Thelephoraceae</taxon>
        <taxon>Thelephora</taxon>
    </lineage>
</organism>
<accession>A0ACB6ZB55</accession>
<reference evidence="1" key="2">
    <citation type="journal article" date="2020" name="Nat. Commun.">
        <title>Large-scale genome sequencing of mycorrhizal fungi provides insights into the early evolution of symbiotic traits.</title>
        <authorList>
            <person name="Miyauchi S."/>
            <person name="Kiss E."/>
            <person name="Kuo A."/>
            <person name="Drula E."/>
            <person name="Kohler A."/>
            <person name="Sanchez-Garcia M."/>
            <person name="Morin E."/>
            <person name="Andreopoulos B."/>
            <person name="Barry K.W."/>
            <person name="Bonito G."/>
            <person name="Buee M."/>
            <person name="Carver A."/>
            <person name="Chen C."/>
            <person name="Cichocki N."/>
            <person name="Clum A."/>
            <person name="Culley D."/>
            <person name="Crous P.W."/>
            <person name="Fauchery L."/>
            <person name="Girlanda M."/>
            <person name="Hayes R.D."/>
            <person name="Keri Z."/>
            <person name="LaButti K."/>
            <person name="Lipzen A."/>
            <person name="Lombard V."/>
            <person name="Magnuson J."/>
            <person name="Maillard F."/>
            <person name="Murat C."/>
            <person name="Nolan M."/>
            <person name="Ohm R.A."/>
            <person name="Pangilinan J."/>
            <person name="Pereira M.F."/>
            <person name="Perotto S."/>
            <person name="Peter M."/>
            <person name="Pfister S."/>
            <person name="Riley R."/>
            <person name="Sitrit Y."/>
            <person name="Stielow J.B."/>
            <person name="Szollosi G."/>
            <person name="Zifcakova L."/>
            <person name="Stursova M."/>
            <person name="Spatafora J.W."/>
            <person name="Tedersoo L."/>
            <person name="Vaario L.M."/>
            <person name="Yamada A."/>
            <person name="Yan M."/>
            <person name="Wang P."/>
            <person name="Xu J."/>
            <person name="Bruns T."/>
            <person name="Baldrian P."/>
            <person name="Vilgalys R."/>
            <person name="Dunand C."/>
            <person name="Henrissat B."/>
            <person name="Grigoriev I.V."/>
            <person name="Hibbett D."/>
            <person name="Nagy L.G."/>
            <person name="Martin F.M."/>
        </authorList>
    </citation>
    <scope>NUCLEOTIDE SEQUENCE</scope>
    <source>
        <strain evidence="1">P2</strain>
    </source>
</reference>
<reference evidence="1" key="1">
    <citation type="submission" date="2019-10" db="EMBL/GenBank/DDBJ databases">
        <authorList>
            <consortium name="DOE Joint Genome Institute"/>
            <person name="Kuo A."/>
            <person name="Miyauchi S."/>
            <person name="Kiss E."/>
            <person name="Drula E."/>
            <person name="Kohler A."/>
            <person name="Sanchez-Garcia M."/>
            <person name="Andreopoulos B."/>
            <person name="Barry K.W."/>
            <person name="Bonito G."/>
            <person name="Buee M."/>
            <person name="Carver A."/>
            <person name="Chen C."/>
            <person name="Cichocki N."/>
            <person name="Clum A."/>
            <person name="Culley D."/>
            <person name="Crous P.W."/>
            <person name="Fauchery L."/>
            <person name="Girlanda M."/>
            <person name="Hayes R."/>
            <person name="Keri Z."/>
            <person name="Labutti K."/>
            <person name="Lipzen A."/>
            <person name="Lombard V."/>
            <person name="Magnuson J."/>
            <person name="Maillard F."/>
            <person name="Morin E."/>
            <person name="Murat C."/>
            <person name="Nolan M."/>
            <person name="Ohm R."/>
            <person name="Pangilinan J."/>
            <person name="Pereira M."/>
            <person name="Perotto S."/>
            <person name="Peter M."/>
            <person name="Riley R."/>
            <person name="Sitrit Y."/>
            <person name="Stielow B."/>
            <person name="Szollosi G."/>
            <person name="Zifcakova L."/>
            <person name="Stursova M."/>
            <person name="Spatafora J.W."/>
            <person name="Tedersoo L."/>
            <person name="Vaario L.-M."/>
            <person name="Yamada A."/>
            <person name="Yan M."/>
            <person name="Wang P."/>
            <person name="Xu J."/>
            <person name="Bruns T."/>
            <person name="Baldrian P."/>
            <person name="Vilgalys R."/>
            <person name="Henrissat B."/>
            <person name="Grigoriev I.V."/>
            <person name="Hibbett D."/>
            <person name="Nagy L.G."/>
            <person name="Martin F.M."/>
        </authorList>
    </citation>
    <scope>NUCLEOTIDE SEQUENCE</scope>
    <source>
        <strain evidence="1">P2</strain>
    </source>
</reference>
<protein>
    <submittedName>
        <fullName evidence="1">Uncharacterized protein</fullName>
    </submittedName>
</protein>
<dbReference type="EMBL" id="MU118044">
    <property type="protein sequence ID" value="KAF9646970.1"/>
    <property type="molecule type" value="Genomic_DNA"/>
</dbReference>
<name>A0ACB6ZB55_THEGA</name>
<gene>
    <name evidence="1" type="ORF">BDM02DRAFT_3188375</name>
</gene>
<dbReference type="Proteomes" id="UP000886501">
    <property type="component" value="Unassembled WGS sequence"/>
</dbReference>